<dbReference type="PANTHER" id="PTHR47235">
    <property type="entry name" value="BLR6548 PROTEIN"/>
    <property type="match status" value="1"/>
</dbReference>
<evidence type="ECO:0000259" key="2">
    <source>
        <dbReference type="Pfam" id="PF13458"/>
    </source>
</evidence>
<keyword evidence="1" id="KW-0732">Signal</keyword>
<comment type="caution">
    <text evidence="3">The sequence shown here is derived from an EMBL/GenBank/DDBJ whole genome shotgun (WGS) entry which is preliminary data.</text>
</comment>
<organism evidence="3">
    <name type="scientific">marine sediment metagenome</name>
    <dbReference type="NCBI Taxonomy" id="412755"/>
    <lineage>
        <taxon>unclassified sequences</taxon>
        <taxon>metagenomes</taxon>
        <taxon>ecological metagenomes</taxon>
    </lineage>
</organism>
<feature type="domain" description="Leucine-binding protein" evidence="2">
    <location>
        <begin position="1"/>
        <end position="328"/>
    </location>
</feature>
<sequence>EAYFKYINDTQGGVCGRKIVYKMEDNNNDAAQGLEAARKLIERDQVFALVGSLGDDSEAAAWDYINEKGVPDIFFSGGVHRFATDPEGHPWTIPLIPSYTVEGTFIGEYISENLPGEKVAALYENGPQGWDELEGLKLGLDPDKNELVTAQSFELTAMSIRSQVANMKNSGATVAVYLCGPGWVGQGIQEADRLGWHPDIFMSYTSADDIMFQFVSPKLLEGAITFQAFKLATMREDPAVARHYDLMKDYGGPAPSNFTIYAQLVGELAVEALSRTCDNLTREGLMDAVESIEDWHTDLLLDEVNVTFSDTDHIGLQTGRMLRVVVEDGKAGFKYFGPLYVFED</sequence>
<name>X0SGK2_9ZZZZ</name>
<dbReference type="AlphaFoldDB" id="X0SGK2"/>
<dbReference type="PANTHER" id="PTHR47235:SF1">
    <property type="entry name" value="BLR6548 PROTEIN"/>
    <property type="match status" value="1"/>
</dbReference>
<evidence type="ECO:0000313" key="3">
    <source>
        <dbReference type="EMBL" id="GAF80168.1"/>
    </source>
</evidence>
<dbReference type="CDD" id="cd06343">
    <property type="entry name" value="PBP1_ABC_ligand_binding-like"/>
    <property type="match status" value="1"/>
</dbReference>
<dbReference type="Pfam" id="PF13458">
    <property type="entry name" value="Peripla_BP_6"/>
    <property type="match status" value="1"/>
</dbReference>
<feature type="non-terminal residue" evidence="3">
    <location>
        <position position="1"/>
    </location>
</feature>
<gene>
    <name evidence="3" type="ORF">S01H1_01440</name>
</gene>
<dbReference type="Gene3D" id="3.40.50.2300">
    <property type="match status" value="2"/>
</dbReference>
<reference evidence="3" key="1">
    <citation type="journal article" date="2014" name="Front. Microbiol.">
        <title>High frequency of phylogenetically diverse reductive dehalogenase-homologous genes in deep subseafloor sedimentary metagenomes.</title>
        <authorList>
            <person name="Kawai M."/>
            <person name="Futagami T."/>
            <person name="Toyoda A."/>
            <person name="Takaki Y."/>
            <person name="Nishi S."/>
            <person name="Hori S."/>
            <person name="Arai W."/>
            <person name="Tsubouchi T."/>
            <person name="Morono Y."/>
            <person name="Uchiyama I."/>
            <person name="Ito T."/>
            <person name="Fujiyama A."/>
            <person name="Inagaki F."/>
            <person name="Takami H."/>
        </authorList>
    </citation>
    <scope>NUCLEOTIDE SEQUENCE</scope>
    <source>
        <strain evidence="3">Expedition CK06-06</strain>
    </source>
</reference>
<dbReference type="SUPFAM" id="SSF53822">
    <property type="entry name" value="Periplasmic binding protein-like I"/>
    <property type="match status" value="1"/>
</dbReference>
<accession>X0SGK2</accession>
<protein>
    <recommendedName>
        <fullName evidence="2">Leucine-binding protein domain-containing protein</fullName>
    </recommendedName>
</protein>
<proteinExistence type="predicted"/>
<dbReference type="InterPro" id="IPR028081">
    <property type="entry name" value="Leu-bd"/>
</dbReference>
<evidence type="ECO:0000256" key="1">
    <source>
        <dbReference type="ARBA" id="ARBA00022729"/>
    </source>
</evidence>
<dbReference type="EMBL" id="BARS01000623">
    <property type="protein sequence ID" value="GAF80168.1"/>
    <property type="molecule type" value="Genomic_DNA"/>
</dbReference>
<dbReference type="InterPro" id="IPR028082">
    <property type="entry name" value="Peripla_BP_I"/>
</dbReference>